<accession>U3BIR6</accession>
<keyword evidence="3" id="KW-1185">Reference proteome</keyword>
<dbReference type="RefSeq" id="WP_021707491.1">
    <property type="nucleotide sequence ID" value="NZ_BATJ01000035.1"/>
</dbReference>
<dbReference type="Proteomes" id="UP000016570">
    <property type="component" value="Unassembled WGS sequence"/>
</dbReference>
<feature type="transmembrane region" description="Helical" evidence="1">
    <location>
        <begin position="75"/>
        <end position="97"/>
    </location>
</feature>
<keyword evidence="1" id="KW-1133">Transmembrane helix</keyword>
<evidence type="ECO:0000313" key="2">
    <source>
        <dbReference type="EMBL" id="GAD69529.1"/>
    </source>
</evidence>
<dbReference type="EMBL" id="BATJ01000035">
    <property type="protein sequence ID" value="GAD69529.1"/>
    <property type="molecule type" value="Genomic_DNA"/>
</dbReference>
<name>U3BIR6_VIBPR</name>
<proteinExistence type="predicted"/>
<protein>
    <submittedName>
        <fullName evidence="2">Uncharacterized protein</fullName>
    </submittedName>
</protein>
<keyword evidence="1" id="KW-0472">Membrane</keyword>
<feature type="transmembrane region" description="Helical" evidence="1">
    <location>
        <begin position="52"/>
        <end position="69"/>
    </location>
</feature>
<reference evidence="2 3" key="1">
    <citation type="submission" date="2013-09" db="EMBL/GenBank/DDBJ databases">
        <title>Whole genome shotgun sequence of Vibrio proteolyticus NBRC 13287.</title>
        <authorList>
            <person name="Isaki S."/>
            <person name="Hosoyama A."/>
            <person name="Numata M."/>
            <person name="Hashimoto M."/>
            <person name="Hosoyama Y."/>
            <person name="Tsuchikane K."/>
            <person name="Noguchi M."/>
            <person name="Hirakata S."/>
            <person name="Ichikawa N."/>
            <person name="Ohji S."/>
            <person name="Yamazoe A."/>
            <person name="Fujita N."/>
        </authorList>
    </citation>
    <scope>NUCLEOTIDE SEQUENCE [LARGE SCALE GENOMIC DNA]</scope>
    <source>
        <strain evidence="2 3">NBRC 13287</strain>
    </source>
</reference>
<dbReference type="STRING" id="1219065.VPR01S_35_00120"/>
<dbReference type="AlphaFoldDB" id="U3BIR6"/>
<organism evidence="2 3">
    <name type="scientific">Vibrio proteolyticus NBRC 13287</name>
    <dbReference type="NCBI Taxonomy" id="1219065"/>
    <lineage>
        <taxon>Bacteria</taxon>
        <taxon>Pseudomonadati</taxon>
        <taxon>Pseudomonadota</taxon>
        <taxon>Gammaproteobacteria</taxon>
        <taxon>Vibrionales</taxon>
        <taxon>Vibrionaceae</taxon>
        <taxon>Vibrio</taxon>
    </lineage>
</organism>
<feature type="transmembrane region" description="Helical" evidence="1">
    <location>
        <begin position="26"/>
        <end position="45"/>
    </location>
</feature>
<comment type="caution">
    <text evidence="2">The sequence shown here is derived from an EMBL/GenBank/DDBJ whole genome shotgun (WGS) entry which is preliminary data.</text>
</comment>
<evidence type="ECO:0000313" key="3">
    <source>
        <dbReference type="Proteomes" id="UP000016570"/>
    </source>
</evidence>
<gene>
    <name evidence="2" type="ORF">VPR01S_35_00120</name>
</gene>
<keyword evidence="1" id="KW-0812">Transmembrane</keyword>
<evidence type="ECO:0000256" key="1">
    <source>
        <dbReference type="SAM" id="Phobius"/>
    </source>
</evidence>
<sequence>MARYKVGDKYLSEDEYEQHVSGNWKLGLFLIGAIVTGYFVNVWLSGFELAKGVRFTLVLIAAIPSGYLASKLSNFARVAFGLAILGIVGWLVLSVIWNML</sequence>